<keyword evidence="2" id="KW-0479">Metal-binding</keyword>
<dbReference type="Pfam" id="PF01676">
    <property type="entry name" value="Metalloenzyme"/>
    <property type="match status" value="1"/>
</dbReference>
<keyword evidence="3" id="KW-0464">Manganese</keyword>
<evidence type="ECO:0000313" key="7">
    <source>
        <dbReference type="Proteomes" id="UP000199545"/>
    </source>
</evidence>
<comment type="similarity">
    <text evidence="1">Belongs to the phosphopentomutase family.</text>
</comment>
<dbReference type="RefSeq" id="WP_093227049.1">
    <property type="nucleotide sequence ID" value="NZ_FORR01000001.1"/>
</dbReference>
<dbReference type="OrthoDB" id="9778226at2"/>
<feature type="domain" description="Metalloenzyme" evidence="5">
    <location>
        <begin position="200"/>
        <end position="297"/>
    </location>
</feature>
<keyword evidence="4" id="KW-0413">Isomerase</keyword>
<dbReference type="GO" id="GO:0009117">
    <property type="term" value="P:nucleotide metabolic process"/>
    <property type="evidence" value="ECO:0007669"/>
    <property type="project" value="InterPro"/>
</dbReference>
<dbReference type="PANTHER" id="PTHR21110">
    <property type="entry name" value="PHOSPHOPENTOMUTASE"/>
    <property type="match status" value="1"/>
</dbReference>
<dbReference type="InterPro" id="IPR006124">
    <property type="entry name" value="Metalloenzyme"/>
</dbReference>
<dbReference type="GO" id="GO:0008973">
    <property type="term" value="F:phosphopentomutase activity"/>
    <property type="evidence" value="ECO:0007669"/>
    <property type="project" value="InterPro"/>
</dbReference>
<organism evidence="6 7">
    <name type="scientific">Thermoflavimicrobium dichotomicum</name>
    <dbReference type="NCBI Taxonomy" id="46223"/>
    <lineage>
        <taxon>Bacteria</taxon>
        <taxon>Bacillati</taxon>
        <taxon>Bacillota</taxon>
        <taxon>Bacilli</taxon>
        <taxon>Bacillales</taxon>
        <taxon>Thermoactinomycetaceae</taxon>
        <taxon>Thermoflavimicrobium</taxon>
    </lineage>
</organism>
<gene>
    <name evidence="6" type="ORF">SAMN05421852_101103</name>
</gene>
<evidence type="ECO:0000256" key="3">
    <source>
        <dbReference type="ARBA" id="ARBA00023211"/>
    </source>
</evidence>
<evidence type="ECO:0000313" key="6">
    <source>
        <dbReference type="EMBL" id="SFI60629.1"/>
    </source>
</evidence>
<dbReference type="GO" id="GO:0000287">
    <property type="term" value="F:magnesium ion binding"/>
    <property type="evidence" value="ECO:0007669"/>
    <property type="project" value="InterPro"/>
</dbReference>
<dbReference type="InterPro" id="IPR017850">
    <property type="entry name" value="Alkaline_phosphatase_core_sf"/>
</dbReference>
<proteinExistence type="inferred from homology"/>
<name>A0A1I3JK27_9BACL</name>
<evidence type="ECO:0000256" key="1">
    <source>
        <dbReference type="ARBA" id="ARBA00010373"/>
    </source>
</evidence>
<dbReference type="PANTHER" id="PTHR21110:SF0">
    <property type="entry name" value="PHOSPHOPENTOMUTASE"/>
    <property type="match status" value="1"/>
</dbReference>
<evidence type="ECO:0000259" key="5">
    <source>
        <dbReference type="Pfam" id="PF01676"/>
    </source>
</evidence>
<dbReference type="GO" id="GO:0043094">
    <property type="term" value="P:metabolic compound salvage"/>
    <property type="evidence" value="ECO:0007669"/>
    <property type="project" value="InterPro"/>
</dbReference>
<dbReference type="STRING" id="46223.SAMN05421852_101103"/>
<dbReference type="InterPro" id="IPR010045">
    <property type="entry name" value="DeoB"/>
</dbReference>
<evidence type="ECO:0000256" key="4">
    <source>
        <dbReference type="ARBA" id="ARBA00023235"/>
    </source>
</evidence>
<dbReference type="EMBL" id="FORR01000001">
    <property type="protein sequence ID" value="SFI60629.1"/>
    <property type="molecule type" value="Genomic_DNA"/>
</dbReference>
<keyword evidence="7" id="KW-1185">Reference proteome</keyword>
<accession>A0A1I3JK27</accession>
<reference evidence="6 7" key="1">
    <citation type="submission" date="2016-10" db="EMBL/GenBank/DDBJ databases">
        <authorList>
            <person name="de Groot N.N."/>
        </authorList>
    </citation>
    <scope>NUCLEOTIDE SEQUENCE [LARGE SCALE GENOMIC DNA]</scope>
    <source>
        <strain evidence="6 7">DSM 44778</strain>
    </source>
</reference>
<sequence>MAVILLFIDGVGLGDEAEYNPWFTHATPHLRQLLSGHSLTRRAVGQHGEEILLLETDAKLGVPGIPQSATGQATIFTGRNAPLAMGAHMSGFPFKRLREWVERDNIYLQFEKKGWKATFANSYTKEYFERPATKRGWVSVSTAAIRSSKEPIRMLPDLLAGRAVYHDLTRRTLKRFLPDIAEISPEQAATDLWRIAQEAHLVIHEFFLSDYAGHKQDLKLISWVVETYDRFLGELVRLKKKEDVIVLTSDHGNSEDLRAKTHTENSVPTLIIGKRDGMANCELENWDLTNIAPLLHQLVQHQMNQKD</sequence>
<dbReference type="AlphaFoldDB" id="A0A1I3JK27"/>
<protein>
    <submittedName>
        <fullName evidence="6">Metalloenzyme superfamily protein</fullName>
    </submittedName>
</protein>
<dbReference type="Gene3D" id="3.40.720.10">
    <property type="entry name" value="Alkaline Phosphatase, subunit A"/>
    <property type="match status" value="1"/>
</dbReference>
<evidence type="ECO:0000256" key="2">
    <source>
        <dbReference type="ARBA" id="ARBA00022723"/>
    </source>
</evidence>
<dbReference type="Proteomes" id="UP000199545">
    <property type="component" value="Unassembled WGS sequence"/>
</dbReference>
<dbReference type="SUPFAM" id="SSF53649">
    <property type="entry name" value="Alkaline phosphatase-like"/>
    <property type="match status" value="1"/>
</dbReference>
<dbReference type="GO" id="GO:0005829">
    <property type="term" value="C:cytosol"/>
    <property type="evidence" value="ECO:0007669"/>
    <property type="project" value="TreeGrafter"/>
</dbReference>